<sequence length="608" mass="67292" precursor="true">MYKHFQYRDAFVAVALIAISAIPLFAQDHGTIPADHAWVFDSIVSEDLLQRGGQVRQAAGVQGKSTVLYGRTLLEVQNSDTLIHSTKPFTLLVWFNPYHLDRGQQMIVAKNRYSLGEREWGLMLDRDQKLRLYVHQSGWKTLQTDAALKPGLWHQAGLVFQTDKVELWLNGTRVGEVNLTQPIPQTEAPLTFGGVNDNGRIWQNFWGALDEARLFRRALTAPEMGSLYSPVDATHSIPDFAKPVSLWNDAQPLPVAADIQVLNDVSFRVIKKWDHQADGYTFLHGVGLGWHKDKLYASFGHNKGSENTVTEEAQYRVSDDQGRTWSELRVIDQGGDENLAVSHGVFLSHAGKLWAFHGAYYDKMKNIHTRAYSLDENTGEWIKHGIVVENGFWPMNQPVRMDNGNWVMPGISAGPYTNDSLFPAAVAISHGDDFTNWDYVEIPADEGISRMWGESALFIDGARIFNIARYGGGASALLATSGDAGRTWTPSKISNLPMATSKPAAGTLSNGQHFLICTTAKNNGGKRTPLTIAVTAPGENIFRKVFVIRRSRHPDNPGESADSLSLSYPCAIEHAGHLYVGYSNNGGRRGNLNSAEMAIIPLAAIQIR</sequence>
<evidence type="ECO:0000313" key="6">
    <source>
        <dbReference type="Proteomes" id="UP000316095"/>
    </source>
</evidence>
<accession>A0A5C5XE03</accession>
<evidence type="ECO:0000256" key="2">
    <source>
        <dbReference type="ARBA" id="ARBA00023157"/>
    </source>
</evidence>
<dbReference type="CDD" id="cd15482">
    <property type="entry name" value="Sialidase_non-viral"/>
    <property type="match status" value="1"/>
</dbReference>
<keyword evidence="2" id="KW-1015">Disulfide bond</keyword>
<dbReference type="Pfam" id="PF13385">
    <property type="entry name" value="Laminin_G_3"/>
    <property type="match status" value="1"/>
</dbReference>
<dbReference type="Pfam" id="PF13088">
    <property type="entry name" value="BNR_2"/>
    <property type="match status" value="1"/>
</dbReference>
<dbReference type="AlphaFoldDB" id="A0A5C5XE03"/>
<comment type="caution">
    <text evidence="5">The sequence shown here is derived from an EMBL/GenBank/DDBJ whole genome shotgun (WGS) entry which is preliminary data.</text>
</comment>
<dbReference type="OrthoDB" id="227469at2"/>
<feature type="chain" id="PRO_5022748691" description="LamG-like jellyroll fold domain-containing protein" evidence="3">
    <location>
        <begin position="27"/>
        <end position="608"/>
    </location>
</feature>
<evidence type="ECO:0000256" key="3">
    <source>
        <dbReference type="SAM" id="SignalP"/>
    </source>
</evidence>
<dbReference type="EMBL" id="SJPG01000001">
    <property type="protein sequence ID" value="TWT60621.1"/>
    <property type="molecule type" value="Genomic_DNA"/>
</dbReference>
<dbReference type="InterPro" id="IPR011040">
    <property type="entry name" value="Sialidase"/>
</dbReference>
<evidence type="ECO:0000256" key="1">
    <source>
        <dbReference type="ARBA" id="ARBA00022729"/>
    </source>
</evidence>
<evidence type="ECO:0000313" key="5">
    <source>
        <dbReference type="EMBL" id="TWT60621.1"/>
    </source>
</evidence>
<dbReference type="RefSeq" id="WP_146502715.1">
    <property type="nucleotide sequence ID" value="NZ_SJPG01000001.1"/>
</dbReference>
<dbReference type="SMART" id="SM00560">
    <property type="entry name" value="LamGL"/>
    <property type="match status" value="1"/>
</dbReference>
<dbReference type="SUPFAM" id="SSF50939">
    <property type="entry name" value="Sialidases"/>
    <property type="match status" value="1"/>
</dbReference>
<dbReference type="SUPFAM" id="SSF49899">
    <property type="entry name" value="Concanavalin A-like lectins/glucanases"/>
    <property type="match status" value="1"/>
</dbReference>
<keyword evidence="6" id="KW-1185">Reference proteome</keyword>
<reference evidence="5 6" key="1">
    <citation type="submission" date="2019-02" db="EMBL/GenBank/DDBJ databases">
        <title>Deep-cultivation of Planctomycetes and their phenomic and genomic characterization uncovers novel biology.</title>
        <authorList>
            <person name="Wiegand S."/>
            <person name="Jogler M."/>
            <person name="Boedeker C."/>
            <person name="Pinto D."/>
            <person name="Vollmers J."/>
            <person name="Rivas-Marin E."/>
            <person name="Kohn T."/>
            <person name="Peeters S.H."/>
            <person name="Heuer A."/>
            <person name="Rast P."/>
            <person name="Oberbeckmann S."/>
            <person name="Bunk B."/>
            <person name="Jeske O."/>
            <person name="Meyerdierks A."/>
            <person name="Storesund J.E."/>
            <person name="Kallscheuer N."/>
            <person name="Luecker S."/>
            <person name="Lage O.M."/>
            <person name="Pohl T."/>
            <person name="Merkel B.J."/>
            <person name="Hornburger P."/>
            <person name="Mueller R.-W."/>
            <person name="Bruemmer F."/>
            <person name="Labrenz M."/>
            <person name="Spormann A.M."/>
            <person name="Op Den Camp H."/>
            <person name="Overmann J."/>
            <person name="Amann R."/>
            <person name="Jetten M.S.M."/>
            <person name="Mascher T."/>
            <person name="Medema M.H."/>
            <person name="Devos D.P."/>
            <person name="Kaster A.-K."/>
            <person name="Ovreas L."/>
            <person name="Rohde M."/>
            <person name="Galperin M.Y."/>
            <person name="Jogler C."/>
        </authorList>
    </citation>
    <scope>NUCLEOTIDE SEQUENCE [LARGE SCALE GENOMIC DNA]</scope>
    <source>
        <strain evidence="5 6">Pan54</strain>
    </source>
</reference>
<dbReference type="PANTHER" id="PTHR43752">
    <property type="entry name" value="BNR/ASP-BOX REPEAT FAMILY PROTEIN"/>
    <property type="match status" value="1"/>
</dbReference>
<dbReference type="InterPro" id="IPR036278">
    <property type="entry name" value="Sialidase_sf"/>
</dbReference>
<feature type="domain" description="LamG-like jellyroll fold" evidence="4">
    <location>
        <begin position="87"/>
        <end position="222"/>
    </location>
</feature>
<keyword evidence="1 3" id="KW-0732">Signal</keyword>
<proteinExistence type="predicted"/>
<dbReference type="PANTHER" id="PTHR43752:SF2">
    <property type="entry name" value="BNR_ASP-BOX REPEAT FAMILY PROTEIN"/>
    <property type="match status" value="1"/>
</dbReference>
<dbReference type="InterPro" id="IPR006558">
    <property type="entry name" value="LamG-like"/>
</dbReference>
<gene>
    <name evidence="5" type="ORF">Pan54_13350</name>
</gene>
<dbReference type="Proteomes" id="UP000316095">
    <property type="component" value="Unassembled WGS sequence"/>
</dbReference>
<name>A0A5C5XE03_9PLAN</name>
<evidence type="ECO:0000259" key="4">
    <source>
        <dbReference type="SMART" id="SM00560"/>
    </source>
</evidence>
<dbReference type="Gene3D" id="2.120.10.10">
    <property type="match status" value="1"/>
</dbReference>
<feature type="signal peptide" evidence="3">
    <location>
        <begin position="1"/>
        <end position="26"/>
    </location>
</feature>
<organism evidence="5 6">
    <name type="scientific">Rubinisphaera italica</name>
    <dbReference type="NCBI Taxonomy" id="2527969"/>
    <lineage>
        <taxon>Bacteria</taxon>
        <taxon>Pseudomonadati</taxon>
        <taxon>Planctomycetota</taxon>
        <taxon>Planctomycetia</taxon>
        <taxon>Planctomycetales</taxon>
        <taxon>Planctomycetaceae</taxon>
        <taxon>Rubinisphaera</taxon>
    </lineage>
</organism>
<protein>
    <recommendedName>
        <fullName evidence="4">LamG-like jellyroll fold domain-containing protein</fullName>
    </recommendedName>
</protein>
<dbReference type="Gene3D" id="2.60.120.200">
    <property type="match status" value="1"/>
</dbReference>
<dbReference type="InterPro" id="IPR013320">
    <property type="entry name" value="ConA-like_dom_sf"/>
</dbReference>